<gene>
    <name evidence="2" type="ORF">ACFFJP_04060</name>
</gene>
<evidence type="ECO:0000259" key="1">
    <source>
        <dbReference type="Pfam" id="PF12697"/>
    </source>
</evidence>
<accession>A0ABV6B9D7</accession>
<dbReference type="RefSeq" id="WP_377240783.1">
    <property type="nucleotide sequence ID" value="NZ_JBHLXP010000001.1"/>
</dbReference>
<sequence length="348" mass="38405">MVGLILKYLLLLSTLLTSLTLVALPAGSRLYPLPDGALHVRLLQPDARRDQHVDTAIVLIAGPNQNFHADSAWFALLQPLLAQQYRTYAIDRQSSGFSSDTLRPSYRKFATDLAKVLPQLQAQKFLLVSFASSSITARLLVDDPAIATRLAGLVLIDPDVPTTAAQALYNGYPADWYRANLAVLLPELAKGAWNERTAQKLSTELTHLRQIVPAQLQPQTDWDYLQQVFVTRQRISRQQARAIEIAEYQADLALYNQSRWLHSRVPVSVVDGDFEAPLIAAATDDKALLQLWRQEGLDWGKSLADNSGGRYLALADTEHLLMFSAAPALAEFIGQLLATPAATKTAAR</sequence>
<dbReference type="GO" id="GO:0016787">
    <property type="term" value="F:hydrolase activity"/>
    <property type="evidence" value="ECO:0007669"/>
    <property type="project" value="UniProtKB-KW"/>
</dbReference>
<keyword evidence="2" id="KW-0378">Hydrolase</keyword>
<organism evidence="2 3">
    <name type="scientific">Rheinheimera tilapiae</name>
    <dbReference type="NCBI Taxonomy" id="875043"/>
    <lineage>
        <taxon>Bacteria</taxon>
        <taxon>Pseudomonadati</taxon>
        <taxon>Pseudomonadota</taxon>
        <taxon>Gammaproteobacteria</taxon>
        <taxon>Chromatiales</taxon>
        <taxon>Chromatiaceae</taxon>
        <taxon>Rheinheimera</taxon>
    </lineage>
</organism>
<keyword evidence="3" id="KW-1185">Reference proteome</keyword>
<feature type="domain" description="AB hydrolase-1" evidence="1">
    <location>
        <begin position="57"/>
        <end position="331"/>
    </location>
</feature>
<dbReference type="Pfam" id="PF12697">
    <property type="entry name" value="Abhydrolase_6"/>
    <property type="match status" value="1"/>
</dbReference>
<comment type="caution">
    <text evidence="2">The sequence shown here is derived from an EMBL/GenBank/DDBJ whole genome shotgun (WGS) entry which is preliminary data.</text>
</comment>
<dbReference type="Gene3D" id="3.40.50.1820">
    <property type="entry name" value="alpha/beta hydrolase"/>
    <property type="match status" value="1"/>
</dbReference>
<reference evidence="2 3" key="1">
    <citation type="submission" date="2024-09" db="EMBL/GenBank/DDBJ databases">
        <authorList>
            <person name="Sun Q."/>
            <person name="Mori K."/>
        </authorList>
    </citation>
    <scope>NUCLEOTIDE SEQUENCE [LARGE SCALE GENOMIC DNA]</scope>
    <source>
        <strain evidence="2 3">KCTC 23315</strain>
    </source>
</reference>
<proteinExistence type="predicted"/>
<protein>
    <submittedName>
        <fullName evidence="2">Alpha/beta fold hydrolase</fullName>
    </submittedName>
</protein>
<dbReference type="SUPFAM" id="SSF53474">
    <property type="entry name" value="alpha/beta-Hydrolases"/>
    <property type="match status" value="1"/>
</dbReference>
<name>A0ABV6B9D7_9GAMM</name>
<evidence type="ECO:0000313" key="2">
    <source>
        <dbReference type="EMBL" id="MFC0047466.1"/>
    </source>
</evidence>
<dbReference type="EMBL" id="JBHLXP010000001">
    <property type="protein sequence ID" value="MFC0047466.1"/>
    <property type="molecule type" value="Genomic_DNA"/>
</dbReference>
<dbReference type="InterPro" id="IPR029058">
    <property type="entry name" value="AB_hydrolase_fold"/>
</dbReference>
<evidence type="ECO:0000313" key="3">
    <source>
        <dbReference type="Proteomes" id="UP001589813"/>
    </source>
</evidence>
<dbReference type="InterPro" id="IPR000073">
    <property type="entry name" value="AB_hydrolase_1"/>
</dbReference>
<dbReference type="Proteomes" id="UP001589813">
    <property type="component" value="Unassembled WGS sequence"/>
</dbReference>